<evidence type="ECO:0000256" key="3">
    <source>
        <dbReference type="ARBA" id="ARBA00022630"/>
    </source>
</evidence>
<gene>
    <name evidence="7" type="ORF">C0068_00210</name>
</gene>
<dbReference type="Proteomes" id="UP000237222">
    <property type="component" value="Unassembled WGS sequence"/>
</dbReference>
<keyword evidence="4 5" id="KW-0274">FAD</keyword>
<dbReference type="InterPro" id="IPR007867">
    <property type="entry name" value="GMC_OxRtase_C"/>
</dbReference>
<evidence type="ECO:0000259" key="6">
    <source>
        <dbReference type="PROSITE" id="PS00624"/>
    </source>
</evidence>
<accession>A0A2S4HKZ9</accession>
<evidence type="ECO:0000313" key="8">
    <source>
        <dbReference type="Proteomes" id="UP000237222"/>
    </source>
</evidence>
<protein>
    <submittedName>
        <fullName evidence="7">Glucose-methanol-choline oxidoreductase</fullName>
    </submittedName>
</protein>
<dbReference type="RefSeq" id="WP_103682480.1">
    <property type="nucleotide sequence ID" value="NZ_PQGG01000002.1"/>
</dbReference>
<dbReference type="PROSITE" id="PS00624">
    <property type="entry name" value="GMC_OXRED_2"/>
    <property type="match status" value="1"/>
</dbReference>
<feature type="binding site" evidence="5">
    <location>
        <position position="219"/>
    </location>
    <ligand>
        <name>FAD</name>
        <dbReference type="ChEBI" id="CHEBI:57692"/>
    </ligand>
</feature>
<feature type="binding site" evidence="5">
    <location>
        <position position="83"/>
    </location>
    <ligand>
        <name>FAD</name>
        <dbReference type="ChEBI" id="CHEBI:57692"/>
    </ligand>
</feature>
<sequence>MNSFDYIVVGAGAAGCVLANRLSENPKNSVLLLEAGGEDSHPLVHMPKGLGKLMTDPNHIWAYPADPEAGNGFKEEVWARGKVMGGSSSMNGLMYVRGQPSDFNEIAAQSSEDWSWEHIGAAYKALECHELGEGETRGGKGPQKVSLANRRNRLTEAMIDAAAAMGLPRVEDVNAPTDAECVGYASRTIWDGKRQSASKAFIDPVRDRPNLTIVTKALVDKVQFEGKRAVSVDALVGKGAEKRSYSANKEIIIAGGAMASPGILQRSGVGPADLLNSLNIPVVHNSPEVGKNLLEHRGIIAQWKLNQPLSENVEYSGWRLLKNVFQYFIKKTGPMSSGAYEVGAWFKSSKSVPRPDIQFLVAPFSFDFETNREKLETFPGMGIVGYPLRPTSKGEIHINSRDPNAMPSLKPNYRSTEEDRALMIETVNIARRYAAQQPLKELIAEETYPGPQCVSDDDIIAAYDRYGSCGYHAVGSCRMGQDADSVVDPALRVRGVSGLRVMDTSIMPQIPSGNTNGPTMAMAWRAADIILRDA</sequence>
<dbReference type="InterPro" id="IPR012132">
    <property type="entry name" value="GMC_OxRdtase"/>
</dbReference>
<dbReference type="SUPFAM" id="SSF51905">
    <property type="entry name" value="FAD/NAD(P)-binding domain"/>
    <property type="match status" value="1"/>
</dbReference>
<dbReference type="Gene3D" id="3.50.50.60">
    <property type="entry name" value="FAD/NAD(P)-binding domain"/>
    <property type="match status" value="1"/>
</dbReference>
<feature type="domain" description="Glucose-methanol-choline oxidoreductase N-terminal" evidence="6">
    <location>
        <begin position="256"/>
        <end position="270"/>
    </location>
</feature>
<proteinExistence type="inferred from homology"/>
<evidence type="ECO:0000256" key="1">
    <source>
        <dbReference type="ARBA" id="ARBA00001974"/>
    </source>
</evidence>
<dbReference type="InterPro" id="IPR036188">
    <property type="entry name" value="FAD/NAD-bd_sf"/>
</dbReference>
<evidence type="ECO:0000256" key="5">
    <source>
        <dbReference type="PIRSR" id="PIRSR000137-2"/>
    </source>
</evidence>
<comment type="caution">
    <text evidence="7">The sequence shown here is derived from an EMBL/GenBank/DDBJ whole genome shotgun (WGS) entry which is preliminary data.</text>
</comment>
<dbReference type="OrthoDB" id="9785276at2"/>
<keyword evidence="3" id="KW-0285">Flavoprotein</keyword>
<dbReference type="SUPFAM" id="SSF54373">
    <property type="entry name" value="FAD-linked reductases, C-terminal domain"/>
    <property type="match status" value="1"/>
</dbReference>
<dbReference type="EMBL" id="PQGG01000002">
    <property type="protein sequence ID" value="POP54676.1"/>
    <property type="molecule type" value="Genomic_DNA"/>
</dbReference>
<dbReference type="InterPro" id="IPR000172">
    <property type="entry name" value="GMC_OxRdtase_N"/>
</dbReference>
<name>A0A2S4HKZ9_9GAMM</name>
<comment type="similarity">
    <text evidence="2">Belongs to the GMC oxidoreductase family.</text>
</comment>
<evidence type="ECO:0000313" key="7">
    <source>
        <dbReference type="EMBL" id="POP54676.1"/>
    </source>
</evidence>
<dbReference type="GO" id="GO:0016614">
    <property type="term" value="F:oxidoreductase activity, acting on CH-OH group of donors"/>
    <property type="evidence" value="ECO:0007669"/>
    <property type="project" value="InterPro"/>
</dbReference>
<dbReference type="PANTHER" id="PTHR11552">
    <property type="entry name" value="GLUCOSE-METHANOL-CHOLINE GMC OXIDOREDUCTASE"/>
    <property type="match status" value="1"/>
</dbReference>
<dbReference type="Pfam" id="PF05199">
    <property type="entry name" value="GMC_oxred_C"/>
    <property type="match status" value="1"/>
</dbReference>
<organism evidence="7 8">
    <name type="scientific">Zhongshania marina</name>
    <dbReference type="NCBI Taxonomy" id="2304603"/>
    <lineage>
        <taxon>Bacteria</taxon>
        <taxon>Pseudomonadati</taxon>
        <taxon>Pseudomonadota</taxon>
        <taxon>Gammaproteobacteria</taxon>
        <taxon>Cellvibrionales</taxon>
        <taxon>Spongiibacteraceae</taxon>
        <taxon>Zhongshania</taxon>
    </lineage>
</organism>
<dbReference type="AlphaFoldDB" id="A0A2S4HKZ9"/>
<evidence type="ECO:0000256" key="2">
    <source>
        <dbReference type="ARBA" id="ARBA00010790"/>
    </source>
</evidence>
<dbReference type="GO" id="GO:0050660">
    <property type="term" value="F:flavin adenine dinucleotide binding"/>
    <property type="evidence" value="ECO:0007669"/>
    <property type="project" value="InterPro"/>
</dbReference>
<evidence type="ECO:0000256" key="4">
    <source>
        <dbReference type="ARBA" id="ARBA00022827"/>
    </source>
</evidence>
<dbReference type="PANTHER" id="PTHR11552:SF147">
    <property type="entry name" value="CHOLINE DEHYDROGENASE, MITOCHONDRIAL"/>
    <property type="match status" value="1"/>
</dbReference>
<comment type="cofactor">
    <cofactor evidence="1 5">
        <name>FAD</name>
        <dbReference type="ChEBI" id="CHEBI:57692"/>
    </cofactor>
</comment>
<reference evidence="7 8" key="1">
    <citation type="submission" date="2018-01" db="EMBL/GenBank/DDBJ databases">
        <authorList>
            <person name="Yu X.-D."/>
        </authorList>
    </citation>
    <scope>NUCLEOTIDE SEQUENCE [LARGE SCALE GENOMIC DNA]</scope>
    <source>
        <strain evidence="7 8">ZX-21</strain>
    </source>
</reference>
<dbReference type="Gene3D" id="3.30.560.10">
    <property type="entry name" value="Glucose Oxidase, domain 3"/>
    <property type="match status" value="1"/>
</dbReference>
<dbReference type="Pfam" id="PF00732">
    <property type="entry name" value="GMC_oxred_N"/>
    <property type="match status" value="1"/>
</dbReference>
<dbReference type="PIRSF" id="PIRSF000137">
    <property type="entry name" value="Alcohol_oxidase"/>
    <property type="match status" value="1"/>
</dbReference>